<dbReference type="AlphaFoldDB" id="K1UDA7"/>
<dbReference type="Pfam" id="PF00206">
    <property type="entry name" value="Lyase_1"/>
    <property type="match status" value="1"/>
</dbReference>
<name>K1UDA7_9ZZZZ</name>
<reference evidence="2" key="1">
    <citation type="journal article" date="2013" name="Environ. Microbiol.">
        <title>Microbiota from the distal guts of lean and obese adolescents exhibit partial functional redundancy besides clear differences in community structure.</title>
        <authorList>
            <person name="Ferrer M."/>
            <person name="Ruiz A."/>
            <person name="Lanza F."/>
            <person name="Haange S.B."/>
            <person name="Oberbach A."/>
            <person name="Till H."/>
            <person name="Bargiela R."/>
            <person name="Campoy C."/>
            <person name="Segura M.T."/>
            <person name="Richter M."/>
            <person name="von Bergen M."/>
            <person name="Seifert J."/>
            <person name="Suarez A."/>
        </authorList>
    </citation>
    <scope>NUCLEOTIDE SEQUENCE</scope>
</reference>
<proteinExistence type="predicted"/>
<dbReference type="GO" id="GO:0016829">
    <property type="term" value="F:lyase activity"/>
    <property type="evidence" value="ECO:0007669"/>
    <property type="project" value="UniProtKB-KW"/>
</dbReference>
<keyword evidence="2" id="KW-0456">Lyase</keyword>
<dbReference type="PANTHER" id="PTHR43411:SF1">
    <property type="entry name" value="ADENYLOSUCCINATE LYASE"/>
    <property type="match status" value="1"/>
</dbReference>
<feature type="domain" description="Fumarate lyase N-terminal" evidence="1">
    <location>
        <begin position="14"/>
        <end position="134"/>
    </location>
</feature>
<sequence>MLLNKLTAISPVDGRYRNQTEKLADYFSEYALIRYRIRVEVEYFIALCELPLPELSGVEKSKFEALRALYLDFSEADALRVKEIEATTNHDVKAIEYILKEKMEALGLSAYKEFVHFGLTSQDINNTSIPLTIKVCARGGLLPRSGRGA</sequence>
<evidence type="ECO:0000313" key="2">
    <source>
        <dbReference type="EMBL" id="EKC80073.1"/>
    </source>
</evidence>
<dbReference type="InterPro" id="IPR008948">
    <property type="entry name" value="L-Aspartase-like"/>
</dbReference>
<organism evidence="2">
    <name type="scientific">human gut metagenome</name>
    <dbReference type="NCBI Taxonomy" id="408170"/>
    <lineage>
        <taxon>unclassified sequences</taxon>
        <taxon>metagenomes</taxon>
        <taxon>organismal metagenomes</taxon>
    </lineage>
</organism>
<dbReference type="InterPro" id="IPR047136">
    <property type="entry name" value="PurB_bact"/>
</dbReference>
<protein>
    <submittedName>
        <fullName evidence="2">Adenylosuccinate lyase</fullName>
    </submittedName>
</protein>
<evidence type="ECO:0000259" key="1">
    <source>
        <dbReference type="Pfam" id="PF00206"/>
    </source>
</evidence>
<comment type="caution">
    <text evidence="2">The sequence shown here is derived from an EMBL/GenBank/DDBJ whole genome shotgun (WGS) entry which is preliminary data.</text>
</comment>
<dbReference type="PANTHER" id="PTHR43411">
    <property type="entry name" value="ADENYLOSUCCINATE LYASE"/>
    <property type="match status" value="1"/>
</dbReference>
<accession>K1UDA7</accession>
<dbReference type="InterPro" id="IPR022761">
    <property type="entry name" value="Fumarate_lyase_N"/>
</dbReference>
<dbReference type="Gene3D" id="1.10.275.10">
    <property type="entry name" value="Fumarase/aspartase (N-terminal domain)"/>
    <property type="match status" value="1"/>
</dbReference>
<dbReference type="InterPro" id="IPR024083">
    <property type="entry name" value="Fumarase/histidase_N"/>
</dbReference>
<dbReference type="EMBL" id="AJWY01001230">
    <property type="protein sequence ID" value="EKC80073.1"/>
    <property type="molecule type" value="Genomic_DNA"/>
</dbReference>
<gene>
    <name evidence="2" type="ORF">LEA_01768</name>
</gene>
<dbReference type="SUPFAM" id="SSF48557">
    <property type="entry name" value="L-aspartase-like"/>
    <property type="match status" value="1"/>
</dbReference>